<evidence type="ECO:0000256" key="4">
    <source>
        <dbReference type="ARBA" id="ARBA00022801"/>
    </source>
</evidence>
<reference evidence="9 10" key="1">
    <citation type="submission" date="2019-08" db="EMBL/GenBank/DDBJ databases">
        <authorList>
            <person name="Liang Q."/>
        </authorList>
    </citation>
    <scope>NUCLEOTIDE SEQUENCE [LARGE SCALE GENOMIC DNA]</scope>
    <source>
        <strain evidence="9 10">V1718</strain>
    </source>
</reference>
<evidence type="ECO:0000256" key="8">
    <source>
        <dbReference type="RuleBase" id="RU364100"/>
    </source>
</evidence>
<dbReference type="GO" id="GO:0006508">
    <property type="term" value="P:proteolysis"/>
    <property type="evidence" value="ECO:0007669"/>
    <property type="project" value="UniProtKB-KW"/>
</dbReference>
<dbReference type="EMBL" id="CP042467">
    <property type="protein sequence ID" value="QED27413.1"/>
    <property type="molecule type" value="Genomic_DNA"/>
</dbReference>
<dbReference type="Pfam" id="PF02586">
    <property type="entry name" value="SRAP"/>
    <property type="match status" value="1"/>
</dbReference>
<sequence>MCGRFTLATTQDQLSSTYGLSMDPPAPRFNIAPTQDVLLVRKTPETGLTGGVARWGLVPEWADDLSIGSKCFNARGETVLEKPAFKAAIQRRRGILPMSGFFEWTEKSRRAWYIFGEELLSAAAIWESWTDGDQVVESCSMLTRPADDFMAEVHDRMPVFLSPEDFEPWLDDHPIGTPEIQSYLQKSVPLERHEVATKVNDLSQDSSELIQKIDPIQGSLFG</sequence>
<dbReference type="OrthoDB" id="6192129at2"/>
<dbReference type="Gene3D" id="3.90.1680.10">
    <property type="entry name" value="SOS response associated peptidase-like"/>
    <property type="match status" value="1"/>
</dbReference>
<evidence type="ECO:0000256" key="3">
    <source>
        <dbReference type="ARBA" id="ARBA00022763"/>
    </source>
</evidence>
<keyword evidence="2 8" id="KW-0645">Protease</keyword>
<keyword evidence="5" id="KW-0190">Covalent protein-DNA linkage</keyword>
<keyword evidence="10" id="KW-1185">Reference proteome</keyword>
<dbReference type="RefSeq" id="WP_146959098.1">
    <property type="nucleotide sequence ID" value="NZ_CP042467.1"/>
</dbReference>
<evidence type="ECO:0000313" key="10">
    <source>
        <dbReference type="Proteomes" id="UP000321595"/>
    </source>
</evidence>
<dbReference type="InterPro" id="IPR003738">
    <property type="entry name" value="SRAP"/>
</dbReference>
<evidence type="ECO:0000256" key="1">
    <source>
        <dbReference type="ARBA" id="ARBA00008136"/>
    </source>
</evidence>
<dbReference type="AlphaFoldDB" id="A0A5B8XTJ1"/>
<keyword evidence="3" id="KW-0227">DNA damage</keyword>
<dbReference type="KEGG" id="bbae:FRD01_09205"/>
<dbReference type="EC" id="3.4.-.-" evidence="8"/>
<keyword evidence="6" id="KW-0238">DNA-binding</keyword>
<evidence type="ECO:0000256" key="6">
    <source>
        <dbReference type="ARBA" id="ARBA00023125"/>
    </source>
</evidence>
<dbReference type="Proteomes" id="UP000321595">
    <property type="component" value="Chromosome"/>
</dbReference>
<dbReference type="GO" id="GO:0003697">
    <property type="term" value="F:single-stranded DNA binding"/>
    <property type="evidence" value="ECO:0007669"/>
    <property type="project" value="InterPro"/>
</dbReference>
<dbReference type="PANTHER" id="PTHR13604:SF0">
    <property type="entry name" value="ABASIC SITE PROCESSING PROTEIN HMCES"/>
    <property type="match status" value="1"/>
</dbReference>
<evidence type="ECO:0000256" key="7">
    <source>
        <dbReference type="ARBA" id="ARBA00023239"/>
    </source>
</evidence>
<evidence type="ECO:0000313" key="9">
    <source>
        <dbReference type="EMBL" id="QED27413.1"/>
    </source>
</evidence>
<organism evidence="9 10">
    <name type="scientific">Microvenator marinus</name>
    <dbReference type="NCBI Taxonomy" id="2600177"/>
    <lineage>
        <taxon>Bacteria</taxon>
        <taxon>Deltaproteobacteria</taxon>
        <taxon>Bradymonadales</taxon>
        <taxon>Microvenatoraceae</taxon>
        <taxon>Microvenator</taxon>
    </lineage>
</organism>
<dbReference type="GO" id="GO:0008233">
    <property type="term" value="F:peptidase activity"/>
    <property type="evidence" value="ECO:0007669"/>
    <property type="project" value="UniProtKB-KW"/>
</dbReference>
<dbReference type="GO" id="GO:0016829">
    <property type="term" value="F:lyase activity"/>
    <property type="evidence" value="ECO:0007669"/>
    <property type="project" value="UniProtKB-KW"/>
</dbReference>
<evidence type="ECO:0000256" key="2">
    <source>
        <dbReference type="ARBA" id="ARBA00022670"/>
    </source>
</evidence>
<name>A0A5B8XTJ1_9DELT</name>
<dbReference type="InterPro" id="IPR036590">
    <property type="entry name" value="SRAP-like"/>
</dbReference>
<accession>A0A5B8XTJ1</accession>
<evidence type="ECO:0000256" key="5">
    <source>
        <dbReference type="ARBA" id="ARBA00023124"/>
    </source>
</evidence>
<keyword evidence="4 8" id="KW-0378">Hydrolase</keyword>
<dbReference type="SUPFAM" id="SSF143081">
    <property type="entry name" value="BB1717-like"/>
    <property type="match status" value="1"/>
</dbReference>
<protein>
    <recommendedName>
        <fullName evidence="8">Abasic site processing protein</fullName>
        <ecNumber evidence="8">3.4.-.-</ecNumber>
    </recommendedName>
</protein>
<keyword evidence="7" id="KW-0456">Lyase</keyword>
<proteinExistence type="inferred from homology"/>
<comment type="similarity">
    <text evidence="1 8">Belongs to the SOS response-associated peptidase family.</text>
</comment>
<gene>
    <name evidence="9" type="ORF">FRD01_09205</name>
</gene>
<dbReference type="PANTHER" id="PTHR13604">
    <property type="entry name" value="DC12-RELATED"/>
    <property type="match status" value="1"/>
</dbReference>
<dbReference type="GO" id="GO:0106300">
    <property type="term" value="P:protein-DNA covalent cross-linking repair"/>
    <property type="evidence" value="ECO:0007669"/>
    <property type="project" value="InterPro"/>
</dbReference>